<dbReference type="AlphaFoldDB" id="A0A941I158"/>
<protein>
    <submittedName>
        <fullName evidence="1">Uncharacterized protein</fullName>
    </submittedName>
</protein>
<name>A0A941I158_9MICO</name>
<sequence length="160" mass="16452">MNRSDAVDVLVDAAALCELDSPHTVDAVVAAAAEAIAAGVDSPDLGELAGASPSEGYGALRPLVSDVLIGLRRPLPSDPGDLQVAAARAMCRRLVTGTITPRELTRWAHSAAGHDGAENLQPLVLADDEYDDADELASSTADIDEKVREEAAALLTSPSG</sequence>
<evidence type="ECO:0000313" key="2">
    <source>
        <dbReference type="Proteomes" id="UP000677016"/>
    </source>
</evidence>
<accession>A0A941I158</accession>
<evidence type="ECO:0000313" key="1">
    <source>
        <dbReference type="EMBL" id="MBR7743749.1"/>
    </source>
</evidence>
<proteinExistence type="predicted"/>
<reference evidence="1" key="1">
    <citation type="submission" date="2021-04" db="EMBL/GenBank/DDBJ databases">
        <title>Phycicoccus avicenniae sp. nov., a novel endophytic actinomycetes isolated from branch of Avicennia mariana.</title>
        <authorList>
            <person name="Tuo L."/>
        </authorList>
    </citation>
    <scope>NUCLEOTIDE SEQUENCE</scope>
    <source>
        <strain evidence="1">BSK3Z-2</strain>
    </source>
</reference>
<dbReference type="EMBL" id="JAGSNF010000015">
    <property type="protein sequence ID" value="MBR7743749.1"/>
    <property type="molecule type" value="Genomic_DNA"/>
</dbReference>
<keyword evidence="2" id="KW-1185">Reference proteome</keyword>
<dbReference type="RefSeq" id="WP_211603009.1">
    <property type="nucleotide sequence ID" value="NZ_JAGSNF010000015.1"/>
</dbReference>
<organism evidence="1 2">
    <name type="scientific">Phycicoccus avicenniae</name>
    <dbReference type="NCBI Taxonomy" id="2828860"/>
    <lineage>
        <taxon>Bacteria</taxon>
        <taxon>Bacillati</taxon>
        <taxon>Actinomycetota</taxon>
        <taxon>Actinomycetes</taxon>
        <taxon>Micrococcales</taxon>
        <taxon>Intrasporangiaceae</taxon>
        <taxon>Phycicoccus</taxon>
    </lineage>
</organism>
<gene>
    <name evidence="1" type="ORF">KC207_10655</name>
</gene>
<dbReference type="Proteomes" id="UP000677016">
    <property type="component" value="Unassembled WGS sequence"/>
</dbReference>
<comment type="caution">
    <text evidence="1">The sequence shown here is derived from an EMBL/GenBank/DDBJ whole genome shotgun (WGS) entry which is preliminary data.</text>
</comment>